<evidence type="ECO:0000313" key="3">
    <source>
        <dbReference type="Proteomes" id="UP000324233"/>
    </source>
</evidence>
<sequence>MGLGRSLALPVLDTRIPVMKRPRAEGPWHRPEGPHIPTDSAGESPALVELDEATPGTSNLGTLASL</sequence>
<evidence type="ECO:0000256" key="1">
    <source>
        <dbReference type="SAM" id="MobiDB-lite"/>
    </source>
</evidence>
<dbReference type="Proteomes" id="UP000324233">
    <property type="component" value="Chromosome"/>
</dbReference>
<feature type="region of interest" description="Disordered" evidence="1">
    <location>
        <begin position="22"/>
        <end position="66"/>
    </location>
</feature>
<protein>
    <submittedName>
        <fullName evidence="2">Uncharacterized protein</fullName>
    </submittedName>
</protein>
<dbReference type="AlphaFoldDB" id="A0A5B9VZH7"/>
<name>A0A5B9VZH7_9BACT</name>
<organism evidence="2 3">
    <name type="scientific">Aquisphaera giovannonii</name>
    <dbReference type="NCBI Taxonomy" id="406548"/>
    <lineage>
        <taxon>Bacteria</taxon>
        <taxon>Pseudomonadati</taxon>
        <taxon>Planctomycetota</taxon>
        <taxon>Planctomycetia</taxon>
        <taxon>Isosphaerales</taxon>
        <taxon>Isosphaeraceae</taxon>
        <taxon>Aquisphaera</taxon>
    </lineage>
</organism>
<gene>
    <name evidence="2" type="ORF">OJF2_16720</name>
</gene>
<proteinExistence type="predicted"/>
<dbReference type="EMBL" id="CP042997">
    <property type="protein sequence ID" value="QEH33175.1"/>
    <property type="molecule type" value="Genomic_DNA"/>
</dbReference>
<accession>A0A5B9VZH7</accession>
<keyword evidence="3" id="KW-1185">Reference proteome</keyword>
<evidence type="ECO:0000313" key="2">
    <source>
        <dbReference type="EMBL" id="QEH33175.1"/>
    </source>
</evidence>
<feature type="compositionally biased region" description="Polar residues" evidence="1">
    <location>
        <begin position="55"/>
        <end position="66"/>
    </location>
</feature>
<dbReference type="KEGG" id="agv:OJF2_16720"/>
<feature type="compositionally biased region" description="Basic and acidic residues" evidence="1">
    <location>
        <begin position="22"/>
        <end position="33"/>
    </location>
</feature>
<reference evidence="2 3" key="1">
    <citation type="submission" date="2019-08" db="EMBL/GenBank/DDBJ databases">
        <title>Deep-cultivation of Planctomycetes and their phenomic and genomic characterization uncovers novel biology.</title>
        <authorList>
            <person name="Wiegand S."/>
            <person name="Jogler M."/>
            <person name="Boedeker C."/>
            <person name="Pinto D."/>
            <person name="Vollmers J."/>
            <person name="Rivas-Marin E."/>
            <person name="Kohn T."/>
            <person name="Peeters S.H."/>
            <person name="Heuer A."/>
            <person name="Rast P."/>
            <person name="Oberbeckmann S."/>
            <person name="Bunk B."/>
            <person name="Jeske O."/>
            <person name="Meyerdierks A."/>
            <person name="Storesund J.E."/>
            <person name="Kallscheuer N."/>
            <person name="Luecker S."/>
            <person name="Lage O.M."/>
            <person name="Pohl T."/>
            <person name="Merkel B.J."/>
            <person name="Hornburger P."/>
            <person name="Mueller R.-W."/>
            <person name="Bruemmer F."/>
            <person name="Labrenz M."/>
            <person name="Spormann A.M."/>
            <person name="Op den Camp H."/>
            <person name="Overmann J."/>
            <person name="Amann R."/>
            <person name="Jetten M.S.M."/>
            <person name="Mascher T."/>
            <person name="Medema M.H."/>
            <person name="Devos D.P."/>
            <person name="Kaster A.-K."/>
            <person name="Ovreas L."/>
            <person name="Rohde M."/>
            <person name="Galperin M.Y."/>
            <person name="Jogler C."/>
        </authorList>
    </citation>
    <scope>NUCLEOTIDE SEQUENCE [LARGE SCALE GENOMIC DNA]</scope>
    <source>
        <strain evidence="2 3">OJF2</strain>
    </source>
</reference>